<comment type="subcellular location">
    <subcellularLocation>
        <location evidence="1 7">Cell membrane</location>
        <topology evidence="1 7">Multi-pass membrane protein</topology>
    </subcellularLocation>
</comment>
<gene>
    <name evidence="9" type="ORF">KL771_10910</name>
</gene>
<feature type="transmembrane region" description="Helical" evidence="7">
    <location>
        <begin position="12"/>
        <end position="31"/>
    </location>
</feature>
<dbReference type="CDD" id="cd06261">
    <property type="entry name" value="TM_PBP2"/>
    <property type="match status" value="1"/>
</dbReference>
<sequence>MSLKAILDRTLLWVCVFLLVSPAVLFFVWMISLSLKYEIDNGAYPPILIPETVAWRNYGEVLESNRFGTYFINSILVTGAATLIGLIVGVPAGYGLARMKARRTAMLILIARMTPGLSYLIPLFLLFRWMGIMGTLWPQIIIHLVLTVPIVIWIMISYFETTPMELEEAALIDGATRWEVFRHVALPIAKPGVVVAMILAVIFSWNNFVFGIVLAGRETRTLPVAVYNMISYDQVSWGPLAAAALIVTLPVLVVTLIAQRQIVAGLTAGAVKGG</sequence>
<evidence type="ECO:0000259" key="8">
    <source>
        <dbReference type="PROSITE" id="PS50928"/>
    </source>
</evidence>
<accession>A0A947GEZ6</accession>
<evidence type="ECO:0000256" key="1">
    <source>
        <dbReference type="ARBA" id="ARBA00004651"/>
    </source>
</evidence>
<keyword evidence="2 7" id="KW-0813">Transport</keyword>
<dbReference type="PANTHER" id="PTHR32243">
    <property type="entry name" value="MALTOSE TRANSPORT SYSTEM PERMEASE-RELATED"/>
    <property type="match status" value="1"/>
</dbReference>
<dbReference type="Gene3D" id="1.10.3720.10">
    <property type="entry name" value="MetI-like"/>
    <property type="match status" value="1"/>
</dbReference>
<keyword evidence="4 7" id="KW-0812">Transmembrane</keyword>
<dbReference type="PROSITE" id="PS50928">
    <property type="entry name" value="ABC_TM1"/>
    <property type="match status" value="1"/>
</dbReference>
<dbReference type="RefSeq" id="WP_261968596.1">
    <property type="nucleotide sequence ID" value="NZ_JAHHZF010000005.1"/>
</dbReference>
<evidence type="ECO:0000256" key="4">
    <source>
        <dbReference type="ARBA" id="ARBA00022692"/>
    </source>
</evidence>
<organism evidence="9 10">
    <name type="scientific">Prosthecodimorpha staleyi</name>
    <dbReference type="NCBI Taxonomy" id="2840188"/>
    <lineage>
        <taxon>Bacteria</taxon>
        <taxon>Pseudomonadati</taxon>
        <taxon>Pseudomonadota</taxon>
        <taxon>Alphaproteobacteria</taxon>
        <taxon>Hyphomicrobiales</taxon>
        <taxon>Ancalomicrobiaceae</taxon>
        <taxon>Prosthecodimorpha</taxon>
    </lineage>
</organism>
<dbReference type="Proteomes" id="UP000766595">
    <property type="component" value="Unassembled WGS sequence"/>
</dbReference>
<feature type="transmembrane region" description="Helical" evidence="7">
    <location>
        <begin position="70"/>
        <end position="97"/>
    </location>
</feature>
<reference evidence="9 10" key="1">
    <citation type="submission" date="2021-06" db="EMBL/GenBank/DDBJ databases">
        <authorList>
            <person name="Grouzdev D.S."/>
            <person name="Koziaeva V."/>
        </authorList>
    </citation>
    <scope>NUCLEOTIDE SEQUENCE [LARGE SCALE GENOMIC DNA]</scope>
    <source>
        <strain evidence="9 10">22</strain>
    </source>
</reference>
<dbReference type="SUPFAM" id="SSF161098">
    <property type="entry name" value="MetI-like"/>
    <property type="match status" value="1"/>
</dbReference>
<name>A0A947GEZ6_9HYPH</name>
<keyword evidence="6 7" id="KW-0472">Membrane</keyword>
<proteinExistence type="inferred from homology"/>
<dbReference type="AlphaFoldDB" id="A0A947GEZ6"/>
<evidence type="ECO:0000256" key="6">
    <source>
        <dbReference type="ARBA" id="ARBA00023136"/>
    </source>
</evidence>
<feature type="transmembrane region" description="Helical" evidence="7">
    <location>
        <begin position="109"/>
        <end position="130"/>
    </location>
</feature>
<evidence type="ECO:0000256" key="7">
    <source>
        <dbReference type="RuleBase" id="RU363032"/>
    </source>
</evidence>
<keyword evidence="3" id="KW-1003">Cell membrane</keyword>
<evidence type="ECO:0000313" key="10">
    <source>
        <dbReference type="Proteomes" id="UP000766595"/>
    </source>
</evidence>
<evidence type="ECO:0000256" key="2">
    <source>
        <dbReference type="ARBA" id="ARBA00022448"/>
    </source>
</evidence>
<comment type="caution">
    <text evidence="9">The sequence shown here is derived from an EMBL/GenBank/DDBJ whole genome shotgun (WGS) entry which is preliminary data.</text>
</comment>
<dbReference type="PANTHER" id="PTHR32243:SF18">
    <property type="entry name" value="INNER MEMBRANE ABC TRANSPORTER PERMEASE PROTEIN YCJP"/>
    <property type="match status" value="1"/>
</dbReference>
<dbReference type="InterPro" id="IPR000515">
    <property type="entry name" value="MetI-like"/>
</dbReference>
<evidence type="ECO:0000256" key="5">
    <source>
        <dbReference type="ARBA" id="ARBA00022989"/>
    </source>
</evidence>
<evidence type="ECO:0000256" key="3">
    <source>
        <dbReference type="ARBA" id="ARBA00022475"/>
    </source>
</evidence>
<evidence type="ECO:0000313" key="9">
    <source>
        <dbReference type="EMBL" id="MBT9289970.1"/>
    </source>
</evidence>
<feature type="transmembrane region" description="Helical" evidence="7">
    <location>
        <begin position="136"/>
        <end position="156"/>
    </location>
</feature>
<dbReference type="InterPro" id="IPR050901">
    <property type="entry name" value="BP-dep_ABC_trans_perm"/>
</dbReference>
<feature type="transmembrane region" description="Helical" evidence="7">
    <location>
        <begin position="192"/>
        <end position="216"/>
    </location>
</feature>
<dbReference type="Pfam" id="PF00528">
    <property type="entry name" value="BPD_transp_1"/>
    <property type="match status" value="1"/>
</dbReference>
<keyword evidence="5 7" id="KW-1133">Transmembrane helix</keyword>
<feature type="domain" description="ABC transmembrane type-1" evidence="8">
    <location>
        <begin position="71"/>
        <end position="258"/>
    </location>
</feature>
<dbReference type="GO" id="GO:0005886">
    <property type="term" value="C:plasma membrane"/>
    <property type="evidence" value="ECO:0007669"/>
    <property type="project" value="UniProtKB-SubCell"/>
</dbReference>
<feature type="transmembrane region" description="Helical" evidence="7">
    <location>
        <begin position="236"/>
        <end position="258"/>
    </location>
</feature>
<dbReference type="InterPro" id="IPR035906">
    <property type="entry name" value="MetI-like_sf"/>
</dbReference>
<comment type="similarity">
    <text evidence="7">Belongs to the binding-protein-dependent transport system permease family.</text>
</comment>
<dbReference type="GO" id="GO:0055085">
    <property type="term" value="P:transmembrane transport"/>
    <property type="evidence" value="ECO:0007669"/>
    <property type="project" value="InterPro"/>
</dbReference>
<protein>
    <submittedName>
        <fullName evidence="9">Carbohydrate ABC transporter permease</fullName>
    </submittedName>
</protein>
<dbReference type="EMBL" id="JAHHZF010000005">
    <property type="protein sequence ID" value="MBT9289970.1"/>
    <property type="molecule type" value="Genomic_DNA"/>
</dbReference>
<keyword evidence="10" id="KW-1185">Reference proteome</keyword>